<dbReference type="Pfam" id="PF00990">
    <property type="entry name" value="GGDEF"/>
    <property type="match status" value="1"/>
</dbReference>
<evidence type="ECO:0000313" key="5">
    <source>
        <dbReference type="EMBL" id="MDX6805344.1"/>
    </source>
</evidence>
<dbReference type="PANTHER" id="PTHR45138">
    <property type="entry name" value="REGULATORY COMPONENTS OF SENSORY TRANSDUCTION SYSTEM"/>
    <property type="match status" value="1"/>
</dbReference>
<comment type="catalytic activity">
    <reaction evidence="2">
        <text>2 GTP = 3',3'-c-di-GMP + 2 diphosphate</text>
        <dbReference type="Rhea" id="RHEA:24898"/>
        <dbReference type="ChEBI" id="CHEBI:33019"/>
        <dbReference type="ChEBI" id="CHEBI:37565"/>
        <dbReference type="ChEBI" id="CHEBI:58805"/>
        <dbReference type="EC" id="2.7.7.65"/>
    </reaction>
</comment>
<feature type="domain" description="GGDEF" evidence="4">
    <location>
        <begin position="246"/>
        <end position="379"/>
    </location>
</feature>
<feature type="transmembrane region" description="Helical" evidence="3">
    <location>
        <begin position="148"/>
        <end position="173"/>
    </location>
</feature>
<feature type="transmembrane region" description="Helical" evidence="3">
    <location>
        <begin position="95"/>
        <end position="112"/>
    </location>
</feature>
<dbReference type="Gene3D" id="3.30.70.270">
    <property type="match status" value="1"/>
</dbReference>
<keyword evidence="3" id="KW-0472">Membrane</keyword>
<keyword evidence="5" id="KW-0548">Nucleotidyltransferase</keyword>
<evidence type="ECO:0000256" key="1">
    <source>
        <dbReference type="ARBA" id="ARBA00012528"/>
    </source>
</evidence>
<dbReference type="CDD" id="cd01949">
    <property type="entry name" value="GGDEF"/>
    <property type="match status" value="1"/>
</dbReference>
<dbReference type="GO" id="GO:0052621">
    <property type="term" value="F:diguanylate cyclase activity"/>
    <property type="evidence" value="ECO:0007669"/>
    <property type="project" value="UniProtKB-EC"/>
</dbReference>
<dbReference type="InterPro" id="IPR000160">
    <property type="entry name" value="GGDEF_dom"/>
</dbReference>
<feature type="transmembrane region" description="Helical" evidence="3">
    <location>
        <begin position="118"/>
        <end position="136"/>
    </location>
</feature>
<feature type="transmembrane region" description="Helical" evidence="3">
    <location>
        <begin position="6"/>
        <end position="28"/>
    </location>
</feature>
<feature type="transmembrane region" description="Helical" evidence="3">
    <location>
        <begin position="35"/>
        <end position="57"/>
    </location>
</feature>
<feature type="transmembrane region" description="Helical" evidence="3">
    <location>
        <begin position="63"/>
        <end position="83"/>
    </location>
</feature>
<dbReference type="PROSITE" id="PS50887">
    <property type="entry name" value="GGDEF"/>
    <property type="match status" value="1"/>
</dbReference>
<keyword evidence="5" id="KW-0808">Transferase</keyword>
<evidence type="ECO:0000256" key="2">
    <source>
        <dbReference type="ARBA" id="ARBA00034247"/>
    </source>
</evidence>
<comment type="caution">
    <text evidence="5">The sequence shown here is derived from an EMBL/GenBank/DDBJ whole genome shotgun (WGS) entry which is preliminary data.</text>
</comment>
<dbReference type="InterPro" id="IPR029787">
    <property type="entry name" value="Nucleotide_cyclase"/>
</dbReference>
<organism evidence="5 6">
    <name type="scientific">Terrihabitans rhizophilus</name>
    <dbReference type="NCBI Taxonomy" id="3092662"/>
    <lineage>
        <taxon>Bacteria</taxon>
        <taxon>Pseudomonadati</taxon>
        <taxon>Pseudomonadota</taxon>
        <taxon>Alphaproteobacteria</taxon>
        <taxon>Hyphomicrobiales</taxon>
        <taxon>Terrihabitans</taxon>
    </lineage>
</organism>
<keyword evidence="3" id="KW-0812">Transmembrane</keyword>
<accession>A0ABU4RML3</accession>
<dbReference type="EMBL" id="JAXAFJ010000002">
    <property type="protein sequence ID" value="MDX6805344.1"/>
    <property type="molecule type" value="Genomic_DNA"/>
</dbReference>
<protein>
    <recommendedName>
        <fullName evidence="1">diguanylate cyclase</fullName>
        <ecNumber evidence="1">2.7.7.65</ecNumber>
    </recommendedName>
</protein>
<dbReference type="InterPro" id="IPR050469">
    <property type="entry name" value="Diguanylate_Cyclase"/>
</dbReference>
<dbReference type="RefSeq" id="WP_319843462.1">
    <property type="nucleotide sequence ID" value="NZ_JAXAFJ010000002.1"/>
</dbReference>
<dbReference type="SUPFAM" id="SSF55073">
    <property type="entry name" value="Nucleotide cyclase"/>
    <property type="match status" value="1"/>
</dbReference>
<evidence type="ECO:0000313" key="6">
    <source>
        <dbReference type="Proteomes" id="UP001274321"/>
    </source>
</evidence>
<dbReference type="SMART" id="SM00267">
    <property type="entry name" value="GGDEF"/>
    <property type="match status" value="1"/>
</dbReference>
<evidence type="ECO:0000259" key="4">
    <source>
        <dbReference type="PROSITE" id="PS50887"/>
    </source>
</evidence>
<gene>
    <name evidence="5" type="ORF">SCD90_04645</name>
</gene>
<proteinExistence type="predicted"/>
<dbReference type="PANTHER" id="PTHR45138:SF9">
    <property type="entry name" value="DIGUANYLATE CYCLASE DGCM-RELATED"/>
    <property type="match status" value="1"/>
</dbReference>
<dbReference type="NCBIfam" id="TIGR00254">
    <property type="entry name" value="GGDEF"/>
    <property type="match status" value="1"/>
</dbReference>
<keyword evidence="3" id="KW-1133">Transmembrane helix</keyword>
<dbReference type="Proteomes" id="UP001274321">
    <property type="component" value="Unassembled WGS sequence"/>
</dbReference>
<keyword evidence="6" id="KW-1185">Reference proteome</keyword>
<feature type="transmembrane region" description="Helical" evidence="3">
    <location>
        <begin position="188"/>
        <end position="208"/>
    </location>
</feature>
<reference evidence="5 6" key="1">
    <citation type="submission" date="2023-11" db="EMBL/GenBank/DDBJ databases">
        <authorList>
            <person name="Bao R."/>
        </authorList>
    </citation>
    <scope>NUCLEOTIDE SEQUENCE [LARGE SCALE GENOMIC DNA]</scope>
    <source>
        <strain evidence="5 6">PJ23</strain>
    </source>
</reference>
<evidence type="ECO:0000256" key="3">
    <source>
        <dbReference type="SAM" id="Phobius"/>
    </source>
</evidence>
<name>A0ABU4RML3_9HYPH</name>
<dbReference type="EC" id="2.7.7.65" evidence="1"/>
<dbReference type="InterPro" id="IPR043128">
    <property type="entry name" value="Rev_trsase/Diguanyl_cyclase"/>
</dbReference>
<sequence length="383" mass="40748">MLLDYTSLLLAAGFSAAALALTLIATWLSSRAEAFLLTWAIGIATAACGVPLFGLYTAQFRPLFAWMAFVCFSVGLSTILGAARQFRRRRFSLRRVILASIAAIASFTPGFLAGHDGIGFICFNVAAAAIILATAYEYRRCRAEAPTAVAGLLILYVNTAISFLCCAFVLPAAGNLRLTAPPQNWAEYYNAISAIIGITGIGAISLALHQTRLARHHRHDAQTDELTKLMNRRALLERFGARNLPARTAVIIFDLDHFKLINDRYGHGVGDSVLICFAAIVAEHLPAGAMAARLGGEEVAVVLTGTTFEDAMAYAETIRAVFEKNICGTDEGSVSCTVSGGLTFQTEAGAALSDLLGQADMALYSAKGGGRNRIATASMRLVA</sequence>